<dbReference type="GO" id="GO:0003682">
    <property type="term" value="F:chromatin binding"/>
    <property type="evidence" value="ECO:0007669"/>
    <property type="project" value="TreeGrafter"/>
</dbReference>
<dbReference type="SUPFAM" id="SSF50978">
    <property type="entry name" value="WD40 repeat-like"/>
    <property type="match status" value="1"/>
</dbReference>
<dbReference type="AlphaFoldDB" id="A0A3B0MRZ1"/>
<accession>A0A3B0MRZ1</accession>
<dbReference type="InterPro" id="IPR015943">
    <property type="entry name" value="WD40/YVTN_repeat-like_dom_sf"/>
</dbReference>
<dbReference type="InterPro" id="IPR036322">
    <property type="entry name" value="WD40_repeat_dom_sf"/>
</dbReference>
<keyword evidence="2" id="KW-0853">WD repeat</keyword>
<comment type="subcellular location">
    <subcellularLocation>
        <location evidence="1">Nucleus</location>
    </subcellularLocation>
</comment>
<proteinExistence type="predicted"/>
<keyword evidence="3" id="KW-0677">Repeat</keyword>
<protein>
    <recommendedName>
        <fullName evidence="6">WD domain, G-beta repeat</fullName>
    </recommendedName>
</protein>
<dbReference type="PANTHER" id="PTHR19861:SF0">
    <property type="entry name" value="WD REPEAT-CONTAINING PROTEIN 82"/>
    <property type="match status" value="1"/>
</dbReference>
<name>A0A3B0MRZ1_THEAN</name>
<keyword evidence="4" id="KW-0539">Nucleus</keyword>
<reference evidence="5" key="1">
    <citation type="submission" date="2018-07" db="EMBL/GenBank/DDBJ databases">
        <authorList>
            <person name="Quirk P.G."/>
            <person name="Krulwich T.A."/>
        </authorList>
    </citation>
    <scope>NUCLEOTIDE SEQUENCE</scope>
    <source>
        <strain evidence="5">Anand</strain>
    </source>
</reference>
<evidence type="ECO:0008006" key="6">
    <source>
        <dbReference type="Google" id="ProtNLM"/>
    </source>
</evidence>
<evidence type="ECO:0000256" key="1">
    <source>
        <dbReference type="ARBA" id="ARBA00004123"/>
    </source>
</evidence>
<evidence type="ECO:0000313" key="5">
    <source>
        <dbReference type="EMBL" id="SVP90270.1"/>
    </source>
</evidence>
<dbReference type="EMBL" id="UIVS01000001">
    <property type="protein sequence ID" value="SVP90270.1"/>
    <property type="molecule type" value="Genomic_DNA"/>
</dbReference>
<gene>
    <name evidence="5" type="ORF">TAV_000097500</name>
</gene>
<dbReference type="GO" id="GO:0048188">
    <property type="term" value="C:Set1C/COMPASS complex"/>
    <property type="evidence" value="ECO:0007669"/>
    <property type="project" value="TreeGrafter"/>
</dbReference>
<evidence type="ECO:0000256" key="2">
    <source>
        <dbReference type="ARBA" id="ARBA00022574"/>
    </source>
</evidence>
<organism evidence="5">
    <name type="scientific">Theileria annulata</name>
    <dbReference type="NCBI Taxonomy" id="5874"/>
    <lineage>
        <taxon>Eukaryota</taxon>
        <taxon>Sar</taxon>
        <taxon>Alveolata</taxon>
        <taxon>Apicomplexa</taxon>
        <taxon>Aconoidasida</taxon>
        <taxon>Piroplasmida</taxon>
        <taxon>Theileriidae</taxon>
        <taxon>Theileria</taxon>
    </lineage>
</organism>
<sequence>MTNCSDGTVSVYSLDNTTPIMNYTSPGTSVAAFDYDGLIIGKYNGSGSTSKTFSLYDLNKPQSVLFNPNGRLAILGTNFKRLICINTVNGSAIFACCYGDIPASKSSESDICYPAISPDGKYLISDKSLKVWNFKGQLVSTLKGHEGKLKGYKRNIGPPAFVAFNPRKAMISSACIKVAWWIPNMKTETQE</sequence>
<dbReference type="PANTHER" id="PTHR19861">
    <property type="entry name" value="WD40 REPEAT PROTEIN SWD2"/>
    <property type="match status" value="1"/>
</dbReference>
<evidence type="ECO:0000256" key="3">
    <source>
        <dbReference type="ARBA" id="ARBA00022737"/>
    </source>
</evidence>
<evidence type="ECO:0000256" key="4">
    <source>
        <dbReference type="ARBA" id="ARBA00023242"/>
    </source>
</evidence>
<dbReference type="InterPro" id="IPR037867">
    <property type="entry name" value="Swd2/WDR82"/>
</dbReference>
<dbReference type="VEuPathDB" id="PiroplasmaDB:TA16630"/>
<dbReference type="Gene3D" id="2.130.10.10">
    <property type="entry name" value="YVTN repeat-like/Quinoprotein amine dehydrogenase"/>
    <property type="match status" value="1"/>
</dbReference>